<evidence type="ECO:0000313" key="6">
    <source>
        <dbReference type="EnsemblMetazoa" id="Aqu2.1.26932_001"/>
    </source>
</evidence>
<dbReference type="Gene3D" id="3.20.20.70">
    <property type="entry name" value="Aldolase class I"/>
    <property type="match status" value="1"/>
</dbReference>
<evidence type="ECO:0000259" key="5">
    <source>
        <dbReference type="PROSITE" id="PS51918"/>
    </source>
</evidence>
<dbReference type="OrthoDB" id="431409at2759"/>
<dbReference type="SMART" id="SM00729">
    <property type="entry name" value="Elp3"/>
    <property type="match status" value="1"/>
</dbReference>
<dbReference type="GO" id="GO:0051539">
    <property type="term" value="F:4 iron, 4 sulfur cluster binding"/>
    <property type="evidence" value="ECO:0007669"/>
    <property type="project" value="TreeGrafter"/>
</dbReference>
<dbReference type="SFLD" id="SFLDG01065">
    <property type="entry name" value="anaerobic_coproporphyrinogen-I"/>
    <property type="match status" value="1"/>
</dbReference>
<protein>
    <recommendedName>
        <fullName evidence="5">Radical SAM core domain-containing protein</fullName>
    </recommendedName>
</protein>
<dbReference type="CDD" id="cd01335">
    <property type="entry name" value="Radical_SAM"/>
    <property type="match status" value="1"/>
</dbReference>
<feature type="domain" description="Radical SAM core" evidence="5">
    <location>
        <begin position="11"/>
        <end position="242"/>
    </location>
</feature>
<dbReference type="SUPFAM" id="SSF102114">
    <property type="entry name" value="Radical SAM enzymes"/>
    <property type="match status" value="1"/>
</dbReference>
<evidence type="ECO:0000256" key="1">
    <source>
        <dbReference type="ARBA" id="ARBA00022691"/>
    </source>
</evidence>
<name>A0A1X7UGM4_AMPQE</name>
<keyword evidence="1" id="KW-0949">S-adenosyl-L-methionine</keyword>
<keyword evidence="2" id="KW-0479">Metal-binding</keyword>
<dbReference type="OMA" id="CDNHLSL"/>
<reference evidence="6" key="1">
    <citation type="submission" date="2017-05" db="UniProtKB">
        <authorList>
            <consortium name="EnsemblMetazoa"/>
        </authorList>
    </citation>
    <scope>IDENTIFICATION</scope>
</reference>
<dbReference type="InterPro" id="IPR007197">
    <property type="entry name" value="rSAM"/>
</dbReference>
<evidence type="ECO:0000256" key="3">
    <source>
        <dbReference type="ARBA" id="ARBA00023004"/>
    </source>
</evidence>
<dbReference type="InterPro" id="IPR013785">
    <property type="entry name" value="Aldolase_TIM"/>
</dbReference>
<evidence type="ECO:0000256" key="4">
    <source>
        <dbReference type="ARBA" id="ARBA00023014"/>
    </source>
</evidence>
<dbReference type="InterPro" id="IPR034505">
    <property type="entry name" value="Coproporphyrinogen-III_oxidase"/>
</dbReference>
<dbReference type="InterPro" id="IPR006638">
    <property type="entry name" value="Elp3/MiaA/NifB-like_rSAM"/>
</dbReference>
<dbReference type="EnsemblMetazoa" id="Aqu2.1.26932_001">
    <property type="protein sequence ID" value="Aqu2.1.26932_001"/>
    <property type="gene ID" value="Aqu2.1.26932"/>
</dbReference>
<dbReference type="Pfam" id="PF04055">
    <property type="entry name" value="Radical_SAM"/>
    <property type="match status" value="1"/>
</dbReference>
<accession>A0A1X7UGM4</accession>
<dbReference type="STRING" id="400682.A0A1X7UGM4"/>
<dbReference type="InterPro" id="IPR058240">
    <property type="entry name" value="rSAM_sf"/>
</dbReference>
<dbReference type="GO" id="GO:0005739">
    <property type="term" value="C:mitochondrion"/>
    <property type="evidence" value="ECO:0007669"/>
    <property type="project" value="TreeGrafter"/>
</dbReference>
<sequence length="395" mass="44670">MSFVSNVGKALGIPFGYGVYVHWPYCSQLCSYCNFNKYRQPTENEDYWKKFEDCLEIELKSLLESSNYPRVTSVYFGGGTPSLAPPGTIKRTLDCIGIDETVEVTLEVNPHPSVLDKLSLFRDAGVNRLSLGIQSLNDGTLQLIKRDHLSQDALNVLSTACELMPTGRKRSRISIDLMFGLPGQTMKEWIDHLTYIISNYPIGHASLYQLTLEKGTPLMKAVKKILEARLFNQYEVSNYALEGSQSIHSLNYWLGGNYLGIGPGAHSRYQTNDSHSWTSSINALTPRQWMNAVQEKGNSMKLVKRLTPRERFNEILVTSLRTQYGLQREHCEAFNINFDELIHLLNEHHPELFTGDLLKYSTTKISATTKGVAVLDAVLTDLLAPIDNNYYHAYK</sequence>
<dbReference type="SFLD" id="SFLDS00029">
    <property type="entry name" value="Radical_SAM"/>
    <property type="match status" value="1"/>
</dbReference>
<evidence type="ECO:0000256" key="2">
    <source>
        <dbReference type="ARBA" id="ARBA00022723"/>
    </source>
</evidence>
<keyword evidence="4" id="KW-0411">Iron-sulfur</keyword>
<dbReference type="eggNOG" id="ENOG502QRH0">
    <property type="taxonomic scope" value="Eukaryota"/>
</dbReference>
<dbReference type="GO" id="GO:0006779">
    <property type="term" value="P:porphyrin-containing compound biosynthetic process"/>
    <property type="evidence" value="ECO:0007669"/>
    <property type="project" value="TreeGrafter"/>
</dbReference>
<organism evidence="6">
    <name type="scientific">Amphimedon queenslandica</name>
    <name type="common">Sponge</name>
    <dbReference type="NCBI Taxonomy" id="400682"/>
    <lineage>
        <taxon>Eukaryota</taxon>
        <taxon>Metazoa</taxon>
        <taxon>Porifera</taxon>
        <taxon>Demospongiae</taxon>
        <taxon>Heteroscleromorpha</taxon>
        <taxon>Haplosclerida</taxon>
        <taxon>Niphatidae</taxon>
        <taxon>Amphimedon</taxon>
    </lineage>
</organism>
<dbReference type="GO" id="GO:0003824">
    <property type="term" value="F:catalytic activity"/>
    <property type="evidence" value="ECO:0007669"/>
    <property type="project" value="InterPro"/>
</dbReference>
<keyword evidence="3" id="KW-0408">Iron</keyword>
<dbReference type="PANTHER" id="PTHR13932">
    <property type="entry name" value="COPROPORPHYRINIGEN III OXIDASE"/>
    <property type="match status" value="1"/>
</dbReference>
<dbReference type="GO" id="GO:0046872">
    <property type="term" value="F:metal ion binding"/>
    <property type="evidence" value="ECO:0007669"/>
    <property type="project" value="UniProtKB-KW"/>
</dbReference>
<proteinExistence type="predicted"/>
<dbReference type="PANTHER" id="PTHR13932:SF5">
    <property type="entry name" value="RADICAL S-ADENOSYL METHIONINE DOMAIN-CONTAINING PROTEIN 1, MITOCHONDRIAL"/>
    <property type="match status" value="1"/>
</dbReference>
<dbReference type="InParanoid" id="A0A1X7UGM4"/>
<dbReference type="AlphaFoldDB" id="A0A1X7UGM4"/>
<dbReference type="PROSITE" id="PS51918">
    <property type="entry name" value="RADICAL_SAM"/>
    <property type="match status" value="1"/>
</dbReference>